<dbReference type="SMART" id="SM00382">
    <property type="entry name" value="AAA"/>
    <property type="match status" value="2"/>
</dbReference>
<keyword evidence="1" id="KW-0813">Transport</keyword>
<dbReference type="InterPro" id="IPR003593">
    <property type="entry name" value="AAA+_ATPase"/>
</dbReference>
<evidence type="ECO:0000313" key="6">
    <source>
        <dbReference type="EMBL" id="MFC5947554.1"/>
    </source>
</evidence>
<keyword evidence="2" id="KW-0677">Repeat</keyword>
<dbReference type="Gene3D" id="3.40.50.300">
    <property type="entry name" value="P-loop containing nucleotide triphosphate hydrolases"/>
    <property type="match status" value="2"/>
</dbReference>
<dbReference type="Pfam" id="PF00005">
    <property type="entry name" value="ABC_tran"/>
    <property type="match status" value="2"/>
</dbReference>
<dbReference type="PROSITE" id="PS50893">
    <property type="entry name" value="ABC_TRANSPORTER_2"/>
    <property type="match status" value="2"/>
</dbReference>
<dbReference type="EMBL" id="JBHSQK010000007">
    <property type="protein sequence ID" value="MFC5947554.1"/>
    <property type="molecule type" value="Genomic_DNA"/>
</dbReference>
<dbReference type="SUPFAM" id="SSF52540">
    <property type="entry name" value="P-loop containing nucleoside triphosphate hydrolases"/>
    <property type="match status" value="2"/>
</dbReference>
<evidence type="ECO:0000256" key="3">
    <source>
        <dbReference type="ARBA" id="ARBA00022741"/>
    </source>
</evidence>
<keyword evidence="4 6" id="KW-0067">ATP-binding</keyword>
<dbReference type="InterPro" id="IPR003439">
    <property type="entry name" value="ABC_transporter-like_ATP-bd"/>
</dbReference>
<evidence type="ECO:0000256" key="1">
    <source>
        <dbReference type="ARBA" id="ARBA00022448"/>
    </source>
</evidence>
<dbReference type="PANTHER" id="PTHR43790:SF9">
    <property type="entry name" value="GALACTOFURANOSE TRANSPORTER ATP-BINDING PROTEIN YTFR"/>
    <property type="match status" value="1"/>
</dbReference>
<keyword evidence="3" id="KW-0547">Nucleotide-binding</keyword>
<dbReference type="RefSeq" id="WP_379564510.1">
    <property type="nucleotide sequence ID" value="NZ_JBHSQK010000007.1"/>
</dbReference>
<reference evidence="7" key="1">
    <citation type="journal article" date="2019" name="Int. J. Syst. Evol. Microbiol.">
        <title>The Global Catalogue of Microorganisms (GCM) 10K type strain sequencing project: providing services to taxonomists for standard genome sequencing and annotation.</title>
        <authorList>
            <consortium name="The Broad Institute Genomics Platform"/>
            <consortium name="The Broad Institute Genome Sequencing Center for Infectious Disease"/>
            <person name="Wu L."/>
            <person name="Ma J."/>
        </authorList>
    </citation>
    <scope>NUCLEOTIDE SEQUENCE [LARGE SCALE GENOMIC DNA]</scope>
    <source>
        <strain evidence="7">CGMCC 4.7397</strain>
    </source>
</reference>
<protein>
    <submittedName>
        <fullName evidence="6">Sugar ABC transporter ATP-binding protein</fullName>
    </submittedName>
</protein>
<gene>
    <name evidence="6" type="ORF">ACFQH9_04610</name>
</gene>
<dbReference type="InterPro" id="IPR050107">
    <property type="entry name" value="ABC_carbohydrate_import_ATPase"/>
</dbReference>
<dbReference type="InterPro" id="IPR027417">
    <property type="entry name" value="P-loop_NTPase"/>
</dbReference>
<feature type="domain" description="ABC transporter" evidence="5">
    <location>
        <begin position="2"/>
        <end position="238"/>
    </location>
</feature>
<dbReference type="PANTHER" id="PTHR43790">
    <property type="entry name" value="CARBOHYDRATE TRANSPORT ATP-BINDING PROTEIN MG119-RELATED"/>
    <property type="match status" value="1"/>
</dbReference>
<accession>A0ABW1I5J3</accession>
<sequence length="496" mass="53502">MLALEGIEKNFSGARALKGVSLRVEPGEIRALLGENGSGKSTLVRILAGEVAQDHGDVLVDDVVLPPRDVASRQVAAVGIVGQTPEVCTELTVADNMFLSVRRRSGLRGLRSRRGIARAQAILDEWGIELDASARVGGLSQDQQHLVEVARVVAQEAKIVAFDETTASLTEDHVQRLFTIIRRMRERGAAVLFVTHRLVEVFELCDSATVLRDGELIETAPVPTLDTDRIVQLMVGRSIRDQFFRPPAEQGEVVLTVEGVLETAAGEPYELQVHAGEVLGVAGLVASGRSNLLESIYGLRRRQGVVTCGDRRVRAGSPSTAMEAGIGLVPEDRRRQGLAIGQSVRQNASLLDPARRGLHRLTSHTRGERHVAIMRERVRLKAPDGRHAAKTLSGGNQQKIVLGRLLESVPAVLLLDEPTRGIDVGAKREIYDLIHQLAERGTAIVLVASELPELLGLSDRIVALHSGRVVDEFPRGVDAVSIGHAITGASLHSTSS</sequence>
<dbReference type="CDD" id="cd03216">
    <property type="entry name" value="ABC_Carb_Monos_I"/>
    <property type="match status" value="1"/>
</dbReference>
<evidence type="ECO:0000256" key="2">
    <source>
        <dbReference type="ARBA" id="ARBA00022737"/>
    </source>
</evidence>
<keyword evidence="7" id="KW-1185">Reference proteome</keyword>
<evidence type="ECO:0000313" key="7">
    <source>
        <dbReference type="Proteomes" id="UP001596119"/>
    </source>
</evidence>
<evidence type="ECO:0000259" key="5">
    <source>
        <dbReference type="PROSITE" id="PS50893"/>
    </source>
</evidence>
<comment type="caution">
    <text evidence="6">The sequence shown here is derived from an EMBL/GenBank/DDBJ whole genome shotgun (WGS) entry which is preliminary data.</text>
</comment>
<name>A0ABW1I5J3_9PSEU</name>
<dbReference type="CDD" id="cd03215">
    <property type="entry name" value="ABC_Carb_Monos_II"/>
    <property type="match status" value="1"/>
</dbReference>
<dbReference type="InterPro" id="IPR017871">
    <property type="entry name" value="ABC_transporter-like_CS"/>
</dbReference>
<dbReference type="PROSITE" id="PS00211">
    <property type="entry name" value="ABC_TRANSPORTER_1"/>
    <property type="match status" value="1"/>
</dbReference>
<dbReference type="GO" id="GO:0005524">
    <property type="term" value="F:ATP binding"/>
    <property type="evidence" value="ECO:0007669"/>
    <property type="project" value="UniProtKB-KW"/>
</dbReference>
<evidence type="ECO:0000256" key="4">
    <source>
        <dbReference type="ARBA" id="ARBA00022840"/>
    </source>
</evidence>
<organism evidence="6 7">
    <name type="scientific">Pseudonocardia lutea</name>
    <dbReference type="NCBI Taxonomy" id="2172015"/>
    <lineage>
        <taxon>Bacteria</taxon>
        <taxon>Bacillati</taxon>
        <taxon>Actinomycetota</taxon>
        <taxon>Actinomycetes</taxon>
        <taxon>Pseudonocardiales</taxon>
        <taxon>Pseudonocardiaceae</taxon>
        <taxon>Pseudonocardia</taxon>
    </lineage>
</organism>
<proteinExistence type="predicted"/>
<feature type="domain" description="ABC transporter" evidence="5">
    <location>
        <begin position="248"/>
        <end position="491"/>
    </location>
</feature>
<dbReference type="Proteomes" id="UP001596119">
    <property type="component" value="Unassembled WGS sequence"/>
</dbReference>